<evidence type="ECO:0000313" key="2">
    <source>
        <dbReference type="EMBL" id="DAD71267.1"/>
    </source>
</evidence>
<keyword evidence="1" id="KW-1133">Transmembrane helix</keyword>
<sequence length="148" mass="17593">MHLQRGGRLMEALLASYSLEQILIFISLLIGALISAWKSFDYLFAKISDFFEAQSRKHEQMEEICSNIQLLLDKSNERDFQIRTLMDSDKCRIRAEITQEWQKRMKSEKIDYFTLQYLQAQYLCYKAEGGNSYITDLMDEITHWELEK</sequence>
<proteinExistence type="predicted"/>
<dbReference type="EMBL" id="BK015879">
    <property type="protein sequence ID" value="DAD71267.1"/>
    <property type="molecule type" value="Genomic_DNA"/>
</dbReference>
<protein>
    <submittedName>
        <fullName evidence="2">Uncharacterized protein</fullName>
    </submittedName>
</protein>
<keyword evidence="1" id="KW-0812">Transmembrane</keyword>
<organism evidence="2">
    <name type="scientific">Siphoviridae sp. ctDuC3</name>
    <dbReference type="NCBI Taxonomy" id="2827563"/>
    <lineage>
        <taxon>Viruses</taxon>
        <taxon>Duplodnaviria</taxon>
        <taxon>Heunggongvirae</taxon>
        <taxon>Uroviricota</taxon>
        <taxon>Caudoviricetes</taxon>
    </lineage>
</organism>
<name>A0A8S5LN27_9CAUD</name>
<keyword evidence="1" id="KW-0472">Membrane</keyword>
<evidence type="ECO:0000256" key="1">
    <source>
        <dbReference type="SAM" id="Phobius"/>
    </source>
</evidence>
<reference evidence="2" key="1">
    <citation type="journal article" date="2021" name="Proc. Natl. Acad. Sci. U.S.A.">
        <title>A Catalog of Tens of Thousands of Viruses from Human Metagenomes Reveals Hidden Associations with Chronic Diseases.</title>
        <authorList>
            <person name="Tisza M.J."/>
            <person name="Buck C.B."/>
        </authorList>
    </citation>
    <scope>NUCLEOTIDE SEQUENCE</scope>
    <source>
        <strain evidence="2">CtDuC3</strain>
    </source>
</reference>
<accession>A0A8S5LN27</accession>
<feature type="transmembrane region" description="Helical" evidence="1">
    <location>
        <begin position="12"/>
        <end position="37"/>
    </location>
</feature>